<reference evidence="6 7" key="1">
    <citation type="submission" date="2015-07" db="EMBL/GenBank/DDBJ databases">
        <title>Emmonsia species relationships and genome sequence.</title>
        <authorList>
            <consortium name="The Broad Institute Genomics Platform"/>
            <person name="Cuomo C.A."/>
            <person name="Munoz J.F."/>
            <person name="Imamovic A."/>
            <person name="Priest M.E."/>
            <person name="Young S."/>
            <person name="Clay O.K."/>
            <person name="McEwen J.G."/>
        </authorList>
    </citation>
    <scope>NUCLEOTIDE SEQUENCE [LARGE SCALE GENOMIC DNA]</scope>
    <source>
        <strain evidence="6 7">UAMH 9510</strain>
    </source>
</reference>
<dbReference type="PANTHER" id="PTHR11360:SF177">
    <property type="entry name" value="RIBOFLAVIN TRANSPORTER MCH5"/>
    <property type="match status" value="1"/>
</dbReference>
<feature type="transmembrane region" description="Helical" evidence="4">
    <location>
        <begin position="315"/>
        <end position="338"/>
    </location>
</feature>
<feature type="transmembrane region" description="Helical" evidence="4">
    <location>
        <begin position="182"/>
        <end position="198"/>
    </location>
</feature>
<dbReference type="AlphaFoldDB" id="A0A1J9PFG6"/>
<feature type="transmembrane region" description="Helical" evidence="4">
    <location>
        <begin position="153"/>
        <end position="175"/>
    </location>
</feature>
<feature type="domain" description="Major facilitator superfamily (MFS) profile" evidence="5">
    <location>
        <begin position="314"/>
        <end position="518"/>
    </location>
</feature>
<keyword evidence="4" id="KW-1133">Transmembrane helix</keyword>
<dbReference type="CDD" id="cd17352">
    <property type="entry name" value="MFS_MCT_SLC16"/>
    <property type="match status" value="1"/>
</dbReference>
<keyword evidence="4" id="KW-0812">Transmembrane</keyword>
<feature type="transmembrane region" description="Helical" evidence="4">
    <location>
        <begin position="204"/>
        <end position="227"/>
    </location>
</feature>
<name>A0A1J9PFG6_9EURO</name>
<evidence type="ECO:0000256" key="3">
    <source>
        <dbReference type="SAM" id="MobiDB-lite"/>
    </source>
</evidence>
<evidence type="ECO:0000313" key="7">
    <source>
        <dbReference type="Proteomes" id="UP000182235"/>
    </source>
</evidence>
<evidence type="ECO:0000256" key="2">
    <source>
        <dbReference type="ARBA" id="ARBA00006727"/>
    </source>
</evidence>
<dbReference type="GO" id="GO:0022857">
    <property type="term" value="F:transmembrane transporter activity"/>
    <property type="evidence" value="ECO:0007669"/>
    <property type="project" value="InterPro"/>
</dbReference>
<dbReference type="PANTHER" id="PTHR11360">
    <property type="entry name" value="MONOCARBOXYLATE TRANSPORTER"/>
    <property type="match status" value="1"/>
</dbReference>
<sequence>MAFVLPSAEFVTAPSNPPDRVNSTRALSEAEDDDGDDAPSQEKPGDAAEGKEHSNAPPQASGDDSAAEKRSDPLEEERQSNKNEGNHGHEETESARGSNNDEISYPEGGLRAWLVVVGSCFGTAVSLGMMNTVGTFQSYIGEHLLKEYDEGTIGWIFSVFIFLGFFGGIQVGPWFDARGPKMLMVAGSVCLGASMLLLGSCTEYWHFMLCFGVLGGIGASLVVTPAMAAVSHFFLKNRAAATGIAASGGSLGGIIFPLALQKLFYNVGFPWACRIIGFVVIFCCVVAVSLVRSRLPPKPGQTVIPSLSIFRDQSYLSLTLGIYFMEWALFVPITYLTSFALQTGAMTPELSYQLIAIMNAGSCLGRLVPGYIADKLGRFNSMIAALVLCTAVTVTLWLPASILTTNDSSSSSATIIKALSLVYALIFGFASGSNISLMPVCVGQLCHINDYGRYFAACYTVVSFSTLTGIPIAGSLVRITGGRYWGVVIWTAGCYVISLGCFIWSRACRVGWKLGVKF</sequence>
<evidence type="ECO:0000256" key="1">
    <source>
        <dbReference type="ARBA" id="ARBA00004141"/>
    </source>
</evidence>
<feature type="compositionally biased region" description="Basic and acidic residues" evidence="3">
    <location>
        <begin position="43"/>
        <end position="54"/>
    </location>
</feature>
<dbReference type="GO" id="GO:0016020">
    <property type="term" value="C:membrane"/>
    <property type="evidence" value="ECO:0007669"/>
    <property type="project" value="UniProtKB-SubCell"/>
</dbReference>
<gene>
    <name evidence="6" type="ORF">AJ78_04524</name>
</gene>
<dbReference type="InterPro" id="IPR011701">
    <property type="entry name" value="MFS"/>
</dbReference>
<dbReference type="InterPro" id="IPR036259">
    <property type="entry name" value="MFS_trans_sf"/>
</dbReference>
<comment type="similarity">
    <text evidence="2">Belongs to the major facilitator superfamily. Monocarboxylate porter (TC 2.A.1.13) family.</text>
</comment>
<evidence type="ECO:0000313" key="6">
    <source>
        <dbReference type="EMBL" id="OJD15193.1"/>
    </source>
</evidence>
<keyword evidence="4" id="KW-0472">Membrane</keyword>
<feature type="transmembrane region" description="Helical" evidence="4">
    <location>
        <begin position="271"/>
        <end position="291"/>
    </location>
</feature>
<comment type="subcellular location">
    <subcellularLocation>
        <location evidence="1">Membrane</location>
        <topology evidence="1">Multi-pass membrane protein</topology>
    </subcellularLocation>
</comment>
<feature type="compositionally biased region" description="Basic and acidic residues" evidence="3">
    <location>
        <begin position="66"/>
        <end position="94"/>
    </location>
</feature>
<dbReference type="Pfam" id="PF07690">
    <property type="entry name" value="MFS_1"/>
    <property type="match status" value="1"/>
</dbReference>
<comment type="caution">
    <text evidence="6">The sequence shown here is derived from an EMBL/GenBank/DDBJ whole genome shotgun (WGS) entry which is preliminary data.</text>
</comment>
<dbReference type="EMBL" id="LGRN01000170">
    <property type="protein sequence ID" value="OJD15193.1"/>
    <property type="molecule type" value="Genomic_DNA"/>
</dbReference>
<feature type="transmembrane region" description="Helical" evidence="4">
    <location>
        <begin position="381"/>
        <end position="400"/>
    </location>
</feature>
<dbReference type="InterPro" id="IPR020846">
    <property type="entry name" value="MFS_dom"/>
</dbReference>
<evidence type="ECO:0000256" key="4">
    <source>
        <dbReference type="SAM" id="Phobius"/>
    </source>
</evidence>
<feature type="transmembrane region" description="Helical" evidence="4">
    <location>
        <begin position="350"/>
        <end position="369"/>
    </location>
</feature>
<feature type="transmembrane region" description="Helical" evidence="4">
    <location>
        <begin position="483"/>
        <end position="504"/>
    </location>
</feature>
<feature type="transmembrane region" description="Helical" evidence="4">
    <location>
        <begin position="454"/>
        <end position="477"/>
    </location>
</feature>
<feature type="transmembrane region" description="Helical" evidence="4">
    <location>
        <begin position="239"/>
        <end position="259"/>
    </location>
</feature>
<organism evidence="6 7">
    <name type="scientific">Emergomyces pasteurianus Ep9510</name>
    <dbReference type="NCBI Taxonomy" id="1447872"/>
    <lineage>
        <taxon>Eukaryota</taxon>
        <taxon>Fungi</taxon>
        <taxon>Dikarya</taxon>
        <taxon>Ascomycota</taxon>
        <taxon>Pezizomycotina</taxon>
        <taxon>Eurotiomycetes</taxon>
        <taxon>Eurotiomycetidae</taxon>
        <taxon>Onygenales</taxon>
        <taxon>Ajellomycetaceae</taxon>
        <taxon>Emergomyces</taxon>
    </lineage>
</organism>
<accession>A0A1J9PFG6</accession>
<protein>
    <recommendedName>
        <fullName evidence="5">Major facilitator superfamily (MFS) profile domain-containing protein</fullName>
    </recommendedName>
</protein>
<feature type="transmembrane region" description="Helical" evidence="4">
    <location>
        <begin position="420"/>
        <end position="442"/>
    </location>
</feature>
<keyword evidence="7" id="KW-1185">Reference proteome</keyword>
<dbReference type="Proteomes" id="UP000182235">
    <property type="component" value="Unassembled WGS sequence"/>
</dbReference>
<feature type="region of interest" description="Disordered" evidence="3">
    <location>
        <begin position="1"/>
        <end position="102"/>
    </location>
</feature>
<evidence type="ECO:0000259" key="5">
    <source>
        <dbReference type="PROSITE" id="PS50850"/>
    </source>
</evidence>
<feature type="compositionally biased region" description="Acidic residues" evidence="3">
    <location>
        <begin position="29"/>
        <end position="39"/>
    </location>
</feature>
<dbReference type="OrthoDB" id="410267at2759"/>
<dbReference type="PROSITE" id="PS50850">
    <property type="entry name" value="MFS"/>
    <property type="match status" value="1"/>
</dbReference>
<dbReference type="Gene3D" id="1.20.1250.20">
    <property type="entry name" value="MFS general substrate transporter like domains"/>
    <property type="match status" value="1"/>
</dbReference>
<dbReference type="InterPro" id="IPR050327">
    <property type="entry name" value="Proton-linked_MCT"/>
</dbReference>
<feature type="transmembrane region" description="Helical" evidence="4">
    <location>
        <begin position="112"/>
        <end position="133"/>
    </location>
</feature>
<dbReference type="SUPFAM" id="SSF103473">
    <property type="entry name" value="MFS general substrate transporter"/>
    <property type="match status" value="1"/>
</dbReference>
<proteinExistence type="inferred from homology"/>